<dbReference type="Pfam" id="PF09976">
    <property type="entry name" value="TPR_21"/>
    <property type="match status" value="1"/>
</dbReference>
<protein>
    <submittedName>
        <fullName evidence="10">Tetratricopeptide repeat protein</fullName>
    </submittedName>
</protein>
<dbReference type="PANTHER" id="PTHR38035">
    <property type="entry name" value="UPF0070 PROTEIN YFGM"/>
    <property type="match status" value="1"/>
</dbReference>
<dbReference type="PANTHER" id="PTHR38035:SF1">
    <property type="entry name" value="ANCILLARY SECYEG TRANSLOCON SUBUNIT"/>
    <property type="match status" value="1"/>
</dbReference>
<reference evidence="10 11" key="1">
    <citation type="submission" date="2019-05" db="EMBL/GenBank/DDBJ databases">
        <title>Erythrobacter marisflavi sp. nov., isolated from isolated from water of an estuary environment.</title>
        <authorList>
            <person name="Yoon J.-H."/>
        </authorList>
    </citation>
    <scope>NUCLEOTIDE SEQUENCE [LARGE SCALE GENOMIC DNA]</scope>
    <source>
        <strain evidence="10 11">KEM-5</strain>
    </source>
</reference>
<feature type="domain" description="Ancillary SecYEG translocon subunit/Cell division coordinator CpoB TPR" evidence="9">
    <location>
        <begin position="41"/>
        <end position="216"/>
    </location>
</feature>
<dbReference type="AlphaFoldDB" id="A0A5S3P7H3"/>
<evidence type="ECO:0000313" key="11">
    <source>
        <dbReference type="Proteomes" id="UP000309668"/>
    </source>
</evidence>
<keyword evidence="4 8" id="KW-0812">Transmembrane</keyword>
<evidence type="ECO:0000259" key="9">
    <source>
        <dbReference type="Pfam" id="PF09976"/>
    </source>
</evidence>
<evidence type="ECO:0000256" key="8">
    <source>
        <dbReference type="SAM" id="Phobius"/>
    </source>
</evidence>
<organism evidence="10 11">
    <name type="scientific">Qipengyuania marisflavi</name>
    <dbReference type="NCBI Taxonomy" id="2486356"/>
    <lineage>
        <taxon>Bacteria</taxon>
        <taxon>Pseudomonadati</taxon>
        <taxon>Pseudomonadota</taxon>
        <taxon>Alphaproteobacteria</taxon>
        <taxon>Sphingomonadales</taxon>
        <taxon>Erythrobacteraceae</taxon>
        <taxon>Qipengyuania</taxon>
    </lineage>
</organism>
<dbReference type="Proteomes" id="UP000309668">
    <property type="component" value="Unassembled WGS sequence"/>
</dbReference>
<evidence type="ECO:0000256" key="6">
    <source>
        <dbReference type="ARBA" id="ARBA00023136"/>
    </source>
</evidence>
<dbReference type="GO" id="GO:0044877">
    <property type="term" value="F:protein-containing complex binding"/>
    <property type="evidence" value="ECO:0007669"/>
    <property type="project" value="InterPro"/>
</dbReference>
<evidence type="ECO:0000256" key="7">
    <source>
        <dbReference type="ARBA" id="ARBA00023186"/>
    </source>
</evidence>
<dbReference type="RefSeq" id="WP_138617033.1">
    <property type="nucleotide sequence ID" value="NZ_VCAO01000002.1"/>
</dbReference>
<dbReference type="OrthoDB" id="7173339at2"/>
<keyword evidence="6 8" id="KW-0472">Membrane</keyword>
<evidence type="ECO:0000256" key="4">
    <source>
        <dbReference type="ARBA" id="ARBA00022692"/>
    </source>
</evidence>
<evidence type="ECO:0000256" key="2">
    <source>
        <dbReference type="ARBA" id="ARBA00004236"/>
    </source>
</evidence>
<evidence type="ECO:0000256" key="5">
    <source>
        <dbReference type="ARBA" id="ARBA00022989"/>
    </source>
</evidence>
<comment type="subcellular location">
    <subcellularLocation>
        <location evidence="2">Cell membrane</location>
    </subcellularLocation>
    <subcellularLocation>
        <location evidence="1">Membrane</location>
        <topology evidence="1">Single-pass membrane protein</topology>
    </subcellularLocation>
</comment>
<keyword evidence="11" id="KW-1185">Reference proteome</keyword>
<dbReference type="EMBL" id="VCAO01000002">
    <property type="protein sequence ID" value="TMM48982.1"/>
    <property type="molecule type" value="Genomic_DNA"/>
</dbReference>
<evidence type="ECO:0000256" key="1">
    <source>
        <dbReference type="ARBA" id="ARBA00004167"/>
    </source>
</evidence>
<comment type="caution">
    <text evidence="10">The sequence shown here is derived from an EMBL/GenBank/DDBJ whole genome shotgun (WGS) entry which is preliminary data.</text>
</comment>
<name>A0A5S3P7H3_9SPHN</name>
<evidence type="ECO:0000313" key="10">
    <source>
        <dbReference type="EMBL" id="TMM48982.1"/>
    </source>
</evidence>
<evidence type="ECO:0000256" key="3">
    <source>
        <dbReference type="ARBA" id="ARBA00022475"/>
    </source>
</evidence>
<proteinExistence type="predicted"/>
<keyword evidence="3" id="KW-1003">Cell membrane</keyword>
<gene>
    <name evidence="10" type="ORF">FEV51_06285</name>
</gene>
<keyword evidence="7" id="KW-0143">Chaperone</keyword>
<feature type="transmembrane region" description="Helical" evidence="8">
    <location>
        <begin position="50"/>
        <end position="67"/>
    </location>
</feature>
<sequence length="266" mass="28494">MARTPTTELSREEKRAKRDAAEADVLLREVDEAVRQGDFEAFVSRWGKPIIGLVLLILAAFGAYLYWQNQQEAALERDSEALVAGLDSVQAGNLNDGYEKLGPLADSGKGAARAAARMMRAGIALEQGRREEAAKLFGTVAADTDTPAELRDLARLREITINYDSMDKAKVVAALKPLAIPGKAYFGSAGELLGHAYLDLNKKAEAGAIFAQVAKDDNAPESLRSRARQMAGVLGVDAIEDVDQLLEQQGVVRELADGEGAAAPTE</sequence>
<dbReference type="InterPro" id="IPR026039">
    <property type="entry name" value="YfgM"/>
</dbReference>
<dbReference type="InterPro" id="IPR018704">
    <property type="entry name" value="SecYEG/CpoB_TPR"/>
</dbReference>
<dbReference type="GO" id="GO:0005886">
    <property type="term" value="C:plasma membrane"/>
    <property type="evidence" value="ECO:0007669"/>
    <property type="project" value="UniProtKB-SubCell"/>
</dbReference>
<keyword evidence="5 8" id="KW-1133">Transmembrane helix</keyword>
<accession>A0A5S3P7H3</accession>